<feature type="region of interest" description="Disordered" evidence="1">
    <location>
        <begin position="14"/>
        <end position="131"/>
    </location>
</feature>
<name>A0A212CEG7_CEREH</name>
<accession>A0A212CEG7</accession>
<evidence type="ECO:0000256" key="1">
    <source>
        <dbReference type="SAM" id="MobiDB-lite"/>
    </source>
</evidence>
<keyword evidence="3" id="KW-1185">Reference proteome</keyword>
<comment type="caution">
    <text evidence="2">The sequence shown here is derived from an EMBL/GenBank/DDBJ whole genome shotgun (WGS) entry which is preliminary data.</text>
</comment>
<evidence type="ECO:0000313" key="2">
    <source>
        <dbReference type="EMBL" id="OWK04406.1"/>
    </source>
</evidence>
<protein>
    <submittedName>
        <fullName evidence="2">Uncharacterized protein</fullName>
    </submittedName>
</protein>
<dbReference type="Proteomes" id="UP000242450">
    <property type="component" value="Chromosome 21"/>
</dbReference>
<feature type="compositionally biased region" description="Basic residues" evidence="1">
    <location>
        <begin position="116"/>
        <end position="131"/>
    </location>
</feature>
<organism evidence="2 3">
    <name type="scientific">Cervus elaphus hippelaphus</name>
    <name type="common">European red deer</name>
    <dbReference type="NCBI Taxonomy" id="46360"/>
    <lineage>
        <taxon>Eukaryota</taxon>
        <taxon>Metazoa</taxon>
        <taxon>Chordata</taxon>
        <taxon>Craniata</taxon>
        <taxon>Vertebrata</taxon>
        <taxon>Euteleostomi</taxon>
        <taxon>Mammalia</taxon>
        <taxon>Eutheria</taxon>
        <taxon>Laurasiatheria</taxon>
        <taxon>Artiodactyla</taxon>
        <taxon>Ruminantia</taxon>
        <taxon>Pecora</taxon>
        <taxon>Cervidae</taxon>
        <taxon>Cervinae</taxon>
        <taxon>Cervus</taxon>
    </lineage>
</organism>
<evidence type="ECO:0000313" key="3">
    <source>
        <dbReference type="Proteomes" id="UP000242450"/>
    </source>
</evidence>
<reference evidence="2 3" key="1">
    <citation type="journal article" date="2018" name="Mol. Genet. Genomics">
        <title>The red deer Cervus elaphus genome CerEla1.0: sequencing, annotating, genes, and chromosomes.</title>
        <authorList>
            <person name="Bana N.A."/>
            <person name="Nyiri A."/>
            <person name="Nagy J."/>
            <person name="Frank K."/>
            <person name="Nagy T."/>
            <person name="Steger V."/>
            <person name="Schiller M."/>
            <person name="Lakatos P."/>
            <person name="Sugar L."/>
            <person name="Horn P."/>
            <person name="Barta E."/>
            <person name="Orosz L."/>
        </authorList>
    </citation>
    <scope>NUCLEOTIDE SEQUENCE [LARGE SCALE GENOMIC DNA]</scope>
    <source>
        <strain evidence="2">Hungarian</strain>
    </source>
</reference>
<gene>
    <name evidence="2" type="ORF">Celaphus_00016367</name>
</gene>
<dbReference type="EMBL" id="MKHE01000021">
    <property type="protein sequence ID" value="OWK04406.1"/>
    <property type="molecule type" value="Genomic_DNA"/>
</dbReference>
<dbReference type="AlphaFoldDB" id="A0A212CEG7"/>
<proteinExistence type="predicted"/>
<sequence>MELHYLVKKCSQAAPCDAADWSSRGPPEDQADVAATRAALCCQRGASDFSERERERDRQTDRQTETERETERKRDREKERQRREAGRPTQTTSPGMLSKRGSPAQPRPAGTAGAAHPKKRAARRGYKCCGW</sequence>
<feature type="compositionally biased region" description="Basic and acidic residues" evidence="1">
    <location>
        <begin position="49"/>
        <end position="86"/>
    </location>
</feature>